<comment type="caution">
    <text evidence="2">The sequence shown here is derived from an EMBL/GenBank/DDBJ whole genome shotgun (WGS) entry which is preliminary data.</text>
</comment>
<dbReference type="PANTHER" id="PTHR13504">
    <property type="entry name" value="FIDO DOMAIN-CONTAINING PROTEIN DDB_G0283145"/>
    <property type="match status" value="1"/>
</dbReference>
<dbReference type="AlphaFoldDB" id="A0A8T4LE07"/>
<sequence>MKTPEKPPSWPSELRTFVKTNDLPKMLQDSELSGIIKESQRKYLYWEELRHRYPNPSHPHKSIWAIIKLFRVQQYKSIVIGGRVFNYFLTESAQEKLRYADSHAGQIIGSESPRDKFQGGERKRYLINSLMEEAIASSQLEGAMTTRKVAKEMLRTKREPRSKNELMIYNNYQTIKYIKDLFETSNAGDSKLTSSLILSLHKLITKGTLKNPRAEGKFRGTDDIIVRDDANEVEYVPPPHNQVPTLVNDLCDFVNAPALPFIHPLIKAIILHFLVGYIHPFEDGNGRAARALFYWFCLKSGYWPFEFMPISRIIKKAPAKYARAFLFTEYDDLDMNYFIEFNLDAIKQAIVELGAYLKKKQKEKNEALQLMTKLAKDLNLRQSLILKDLVEEPEKALSIKETSAKYNVTYQTARTDLLELSKKGYLGLHKKRKQFVFYKSDKFDEKIRTDKN</sequence>
<gene>
    <name evidence="2" type="ORF">J4203_03385</name>
</gene>
<name>A0A8T4LE07_9ARCH</name>
<dbReference type="InterPro" id="IPR040198">
    <property type="entry name" value="Fido_containing"/>
</dbReference>
<evidence type="ECO:0000313" key="2">
    <source>
        <dbReference type="EMBL" id="MBS3062890.1"/>
    </source>
</evidence>
<dbReference type="InterPro" id="IPR003812">
    <property type="entry name" value="Fido"/>
</dbReference>
<protein>
    <submittedName>
        <fullName evidence="2">Fic family protein</fullName>
    </submittedName>
</protein>
<dbReference type="SUPFAM" id="SSF140931">
    <property type="entry name" value="Fic-like"/>
    <property type="match status" value="1"/>
</dbReference>
<dbReference type="EMBL" id="JAGVWE010000003">
    <property type="protein sequence ID" value="MBS3062890.1"/>
    <property type="molecule type" value="Genomic_DNA"/>
</dbReference>
<dbReference type="PROSITE" id="PS51459">
    <property type="entry name" value="FIDO"/>
    <property type="match status" value="1"/>
</dbReference>
<proteinExistence type="predicted"/>
<dbReference type="PANTHER" id="PTHR13504:SF38">
    <property type="entry name" value="FIDO DOMAIN-CONTAINING PROTEIN"/>
    <property type="match status" value="1"/>
</dbReference>
<dbReference type="Proteomes" id="UP000678237">
    <property type="component" value="Unassembled WGS sequence"/>
</dbReference>
<dbReference type="Gene3D" id="1.10.3290.10">
    <property type="entry name" value="Fido-like domain"/>
    <property type="match status" value="1"/>
</dbReference>
<organism evidence="2 3">
    <name type="scientific">Candidatus Iainarchaeum sp</name>
    <dbReference type="NCBI Taxonomy" id="3101447"/>
    <lineage>
        <taxon>Archaea</taxon>
        <taxon>Candidatus Iainarchaeota</taxon>
        <taxon>Candidatus Iainarchaeia</taxon>
        <taxon>Candidatus Iainarchaeales</taxon>
        <taxon>Candidatus Iainarchaeaceae</taxon>
        <taxon>Candidatus Iainarchaeum</taxon>
    </lineage>
</organism>
<dbReference type="Pfam" id="PF02661">
    <property type="entry name" value="Fic"/>
    <property type="match status" value="1"/>
</dbReference>
<evidence type="ECO:0000259" key="1">
    <source>
        <dbReference type="PROSITE" id="PS51459"/>
    </source>
</evidence>
<evidence type="ECO:0000313" key="3">
    <source>
        <dbReference type="Proteomes" id="UP000678237"/>
    </source>
</evidence>
<dbReference type="InterPro" id="IPR036597">
    <property type="entry name" value="Fido-like_dom_sf"/>
</dbReference>
<reference evidence="2" key="2">
    <citation type="submission" date="2021-05" db="EMBL/GenBank/DDBJ databases">
        <title>Protein family content uncovers lineage relationships and bacterial pathway maintenance mechanisms in DPANN archaea.</title>
        <authorList>
            <person name="Castelle C.J."/>
            <person name="Meheust R."/>
            <person name="Jaffe A.L."/>
            <person name="Seitz K."/>
            <person name="Gong X."/>
            <person name="Baker B.J."/>
            <person name="Banfield J.F."/>
        </authorList>
    </citation>
    <scope>NUCLEOTIDE SEQUENCE</scope>
    <source>
        <strain evidence="2">RIFCSPLOWO2_01_FULL_58_19</strain>
    </source>
</reference>
<accession>A0A8T4LE07</accession>
<feature type="domain" description="Fido" evidence="1">
    <location>
        <begin position="192"/>
        <end position="344"/>
    </location>
</feature>
<reference evidence="2" key="1">
    <citation type="submission" date="2021-03" db="EMBL/GenBank/DDBJ databases">
        <authorList>
            <person name="Jaffe A."/>
        </authorList>
    </citation>
    <scope>NUCLEOTIDE SEQUENCE</scope>
    <source>
        <strain evidence="2">RIFCSPLOWO2_01_FULL_58_19</strain>
    </source>
</reference>